<evidence type="ECO:0000313" key="2">
    <source>
        <dbReference type="EMBL" id="KAF7812997.1"/>
    </source>
</evidence>
<reference evidence="2" key="1">
    <citation type="submission" date="2020-09" db="EMBL/GenBank/DDBJ databases">
        <title>Genome-Enabled Discovery of Anthraquinone Biosynthesis in Senna tora.</title>
        <authorList>
            <person name="Kang S.-H."/>
            <person name="Pandey R.P."/>
            <person name="Lee C.-M."/>
            <person name="Sim J.-S."/>
            <person name="Jeong J.-T."/>
            <person name="Choi B.-S."/>
            <person name="Jung M."/>
            <person name="Ginzburg D."/>
            <person name="Zhao K."/>
            <person name="Won S.Y."/>
            <person name="Oh T.-J."/>
            <person name="Yu Y."/>
            <person name="Kim N.-H."/>
            <person name="Lee O.R."/>
            <person name="Lee T.-H."/>
            <person name="Bashyal P."/>
            <person name="Kim T.-S."/>
            <person name="Lee W.-H."/>
            <person name="Kawkins C."/>
            <person name="Kim C.-K."/>
            <person name="Kim J.S."/>
            <person name="Ahn B.O."/>
            <person name="Rhee S.Y."/>
            <person name="Sohng J.K."/>
        </authorList>
    </citation>
    <scope>NUCLEOTIDE SEQUENCE</scope>
    <source>
        <tissue evidence="2">Leaf</tissue>
    </source>
</reference>
<evidence type="ECO:0000256" key="1">
    <source>
        <dbReference type="SAM" id="MobiDB-lite"/>
    </source>
</evidence>
<organism evidence="2 3">
    <name type="scientific">Senna tora</name>
    <dbReference type="NCBI Taxonomy" id="362788"/>
    <lineage>
        <taxon>Eukaryota</taxon>
        <taxon>Viridiplantae</taxon>
        <taxon>Streptophyta</taxon>
        <taxon>Embryophyta</taxon>
        <taxon>Tracheophyta</taxon>
        <taxon>Spermatophyta</taxon>
        <taxon>Magnoliopsida</taxon>
        <taxon>eudicotyledons</taxon>
        <taxon>Gunneridae</taxon>
        <taxon>Pentapetalae</taxon>
        <taxon>rosids</taxon>
        <taxon>fabids</taxon>
        <taxon>Fabales</taxon>
        <taxon>Fabaceae</taxon>
        <taxon>Caesalpinioideae</taxon>
        <taxon>Cassia clade</taxon>
        <taxon>Senna</taxon>
    </lineage>
</organism>
<protein>
    <submittedName>
        <fullName evidence="2">Uncharacterized protein</fullName>
    </submittedName>
</protein>
<dbReference type="AlphaFoldDB" id="A0A834T166"/>
<name>A0A834T166_9FABA</name>
<dbReference type="EMBL" id="JAAIUW010000010">
    <property type="protein sequence ID" value="KAF7812997.1"/>
    <property type="molecule type" value="Genomic_DNA"/>
</dbReference>
<dbReference type="Proteomes" id="UP000634136">
    <property type="component" value="Unassembled WGS sequence"/>
</dbReference>
<keyword evidence="3" id="KW-1185">Reference proteome</keyword>
<feature type="compositionally biased region" description="Basic and acidic residues" evidence="1">
    <location>
        <begin position="109"/>
        <end position="119"/>
    </location>
</feature>
<sequence length="142" mass="15965">MAMLLREVVGALVLKMKTLEALLLRLLYNIYSSFSKVIMETNSYESIQFAEKPCDDRHRLKLLALPQGEKERNVPSISFQCRGPALLTEYHSSEAAGGIFTRPSPSLDKTSRRSTESRNRMRFSTLSLTPSMATNSKDCSNS</sequence>
<proteinExistence type="predicted"/>
<evidence type="ECO:0000313" key="3">
    <source>
        <dbReference type="Proteomes" id="UP000634136"/>
    </source>
</evidence>
<comment type="caution">
    <text evidence="2">The sequence shown here is derived from an EMBL/GenBank/DDBJ whole genome shotgun (WGS) entry which is preliminary data.</text>
</comment>
<gene>
    <name evidence="2" type="ORF">G2W53_033973</name>
</gene>
<feature type="region of interest" description="Disordered" evidence="1">
    <location>
        <begin position="96"/>
        <end position="120"/>
    </location>
</feature>
<accession>A0A834T166</accession>